<evidence type="ECO:0000313" key="1">
    <source>
        <dbReference type="EMBL" id="CAF0858910.1"/>
    </source>
</evidence>
<dbReference type="AlphaFoldDB" id="A0A813WKY1"/>
<organism evidence="1 3">
    <name type="scientific">Rotaria sordida</name>
    <dbReference type="NCBI Taxonomy" id="392033"/>
    <lineage>
        <taxon>Eukaryota</taxon>
        <taxon>Metazoa</taxon>
        <taxon>Spiralia</taxon>
        <taxon>Gnathifera</taxon>
        <taxon>Rotifera</taxon>
        <taxon>Eurotatoria</taxon>
        <taxon>Bdelloidea</taxon>
        <taxon>Philodinida</taxon>
        <taxon>Philodinidae</taxon>
        <taxon>Rotaria</taxon>
    </lineage>
</organism>
<reference evidence="1" key="1">
    <citation type="submission" date="2021-02" db="EMBL/GenBank/DDBJ databases">
        <authorList>
            <person name="Nowell W R."/>
        </authorList>
    </citation>
    <scope>NUCLEOTIDE SEQUENCE</scope>
</reference>
<comment type="caution">
    <text evidence="1">The sequence shown here is derived from an EMBL/GenBank/DDBJ whole genome shotgun (WGS) entry which is preliminary data.</text>
</comment>
<accession>A0A813WKY1</accession>
<dbReference type="OrthoDB" id="10046834at2759"/>
<proteinExistence type="predicted"/>
<dbReference type="Proteomes" id="UP000663823">
    <property type="component" value="Unassembled WGS sequence"/>
</dbReference>
<evidence type="ECO:0000313" key="2">
    <source>
        <dbReference type="EMBL" id="CAF3596618.1"/>
    </source>
</evidence>
<dbReference type="EMBL" id="CAJOAX010000467">
    <property type="protein sequence ID" value="CAF3596618.1"/>
    <property type="molecule type" value="Genomic_DNA"/>
</dbReference>
<name>A0A813WKY1_9BILA</name>
<protein>
    <submittedName>
        <fullName evidence="1">Uncharacterized protein</fullName>
    </submittedName>
</protein>
<dbReference type="EMBL" id="CAJNOO010000211">
    <property type="protein sequence ID" value="CAF0858910.1"/>
    <property type="molecule type" value="Genomic_DNA"/>
</dbReference>
<dbReference type="Proteomes" id="UP000663882">
    <property type="component" value="Unassembled WGS sequence"/>
</dbReference>
<sequence length="162" mass="19462">MFDNNASYLYLNEFLTSSSLNKKELNTKVSKCFEYRPNRTRICRIPTETLENGHRTKHILLFRDDIVKRNKQWRRKHLPMQQLKQKHQLFEENFRNKNQELIDEQLHLENHLTKLQTPIKDFKTIINNNVCMDSSTDLLLIDKETTPLSFNQYSNDFSPFSL</sequence>
<gene>
    <name evidence="2" type="ORF">OTI717_LOCUS6585</name>
    <name evidence="1" type="ORF">RFH988_LOCUS6860</name>
</gene>
<evidence type="ECO:0000313" key="3">
    <source>
        <dbReference type="Proteomes" id="UP000663882"/>
    </source>
</evidence>